<evidence type="ECO:0000313" key="2">
    <source>
        <dbReference type="Proteomes" id="UP000016936"/>
    </source>
</evidence>
<protein>
    <submittedName>
        <fullName evidence="1">Uncharacterized protein</fullName>
    </submittedName>
</protein>
<dbReference type="Proteomes" id="UP000016936">
    <property type="component" value="Unassembled WGS sequence"/>
</dbReference>
<evidence type="ECO:0000313" key="1">
    <source>
        <dbReference type="EMBL" id="EMD85736.1"/>
    </source>
</evidence>
<gene>
    <name evidence="1" type="ORF">COCHEDRAFT_1035275</name>
</gene>
<sequence>MGKYRQASRQAGGQWWLPPGGARVSEWQLAAGQGATQSAIRSATTQSRTRSDAGVAANHCCNKRPVVDLSLPHPPWLQGWGEQGASLLGMQAVFQLQTYPSECTARWETSKALSLPAAHWVRARATAVMTWNGSPHPSKYLQRAGGAIEFKRIYLCACVLDWPGLDTWIVDV</sequence>
<reference evidence="1 2" key="1">
    <citation type="journal article" date="2012" name="PLoS Pathog.">
        <title>Diverse lifestyles and strategies of plant pathogenesis encoded in the genomes of eighteen Dothideomycetes fungi.</title>
        <authorList>
            <person name="Ohm R.A."/>
            <person name="Feau N."/>
            <person name="Henrissat B."/>
            <person name="Schoch C.L."/>
            <person name="Horwitz B.A."/>
            <person name="Barry K.W."/>
            <person name="Condon B.J."/>
            <person name="Copeland A.C."/>
            <person name="Dhillon B."/>
            <person name="Glaser F."/>
            <person name="Hesse C.N."/>
            <person name="Kosti I."/>
            <person name="LaButti K."/>
            <person name="Lindquist E.A."/>
            <person name="Lucas S."/>
            <person name="Salamov A.A."/>
            <person name="Bradshaw R.E."/>
            <person name="Ciuffetti L."/>
            <person name="Hamelin R.C."/>
            <person name="Kema G.H.J."/>
            <person name="Lawrence C."/>
            <person name="Scott J.A."/>
            <person name="Spatafora J.W."/>
            <person name="Turgeon B.G."/>
            <person name="de Wit P.J.G.M."/>
            <person name="Zhong S."/>
            <person name="Goodwin S.B."/>
            <person name="Grigoriev I.V."/>
        </authorList>
    </citation>
    <scope>NUCLEOTIDE SEQUENCE [LARGE SCALE GENOMIC DNA]</scope>
    <source>
        <strain evidence="2">C5 / ATCC 48332 / race O</strain>
    </source>
</reference>
<name>M2TVF4_COCH5</name>
<dbReference type="AlphaFoldDB" id="M2TVF4"/>
<organism evidence="1 2">
    <name type="scientific">Cochliobolus heterostrophus (strain C5 / ATCC 48332 / race O)</name>
    <name type="common">Southern corn leaf blight fungus</name>
    <name type="synonym">Bipolaris maydis</name>
    <dbReference type="NCBI Taxonomy" id="701091"/>
    <lineage>
        <taxon>Eukaryota</taxon>
        <taxon>Fungi</taxon>
        <taxon>Dikarya</taxon>
        <taxon>Ascomycota</taxon>
        <taxon>Pezizomycotina</taxon>
        <taxon>Dothideomycetes</taxon>
        <taxon>Pleosporomycetidae</taxon>
        <taxon>Pleosporales</taxon>
        <taxon>Pleosporineae</taxon>
        <taxon>Pleosporaceae</taxon>
        <taxon>Bipolaris</taxon>
    </lineage>
</organism>
<keyword evidence="2" id="KW-1185">Reference proteome</keyword>
<reference evidence="2" key="2">
    <citation type="journal article" date="2013" name="PLoS Genet.">
        <title>Comparative genome structure, secondary metabolite, and effector coding capacity across Cochliobolus pathogens.</title>
        <authorList>
            <person name="Condon B.J."/>
            <person name="Leng Y."/>
            <person name="Wu D."/>
            <person name="Bushley K.E."/>
            <person name="Ohm R.A."/>
            <person name="Otillar R."/>
            <person name="Martin J."/>
            <person name="Schackwitz W."/>
            <person name="Grimwood J."/>
            <person name="MohdZainudin N."/>
            <person name="Xue C."/>
            <person name="Wang R."/>
            <person name="Manning V.A."/>
            <person name="Dhillon B."/>
            <person name="Tu Z.J."/>
            <person name="Steffenson B.J."/>
            <person name="Salamov A."/>
            <person name="Sun H."/>
            <person name="Lowry S."/>
            <person name="LaButti K."/>
            <person name="Han J."/>
            <person name="Copeland A."/>
            <person name="Lindquist E."/>
            <person name="Barry K."/>
            <person name="Schmutz J."/>
            <person name="Baker S.E."/>
            <person name="Ciuffetti L.M."/>
            <person name="Grigoriev I.V."/>
            <person name="Zhong S."/>
            <person name="Turgeon B.G."/>
        </authorList>
    </citation>
    <scope>NUCLEOTIDE SEQUENCE [LARGE SCALE GENOMIC DNA]</scope>
    <source>
        <strain evidence="2">C5 / ATCC 48332 / race O</strain>
    </source>
</reference>
<dbReference type="EMBL" id="KB445587">
    <property type="protein sequence ID" value="EMD85736.1"/>
    <property type="molecule type" value="Genomic_DNA"/>
</dbReference>
<dbReference type="HOGENOM" id="CLU_1555098_0_0_1"/>
<accession>M2TVF4</accession>
<proteinExistence type="predicted"/>